<dbReference type="Proteomes" id="UP000095283">
    <property type="component" value="Unplaced"/>
</dbReference>
<sequence length="59" mass="6672">MQDGSLLSPSERPFHISKGLSLTKKMLGRVPRLRPTAGGVLYSKWLEEINFDAKKLIIF</sequence>
<reference evidence="2" key="1">
    <citation type="submission" date="2016-11" db="UniProtKB">
        <authorList>
            <consortium name="WormBaseParasite"/>
        </authorList>
    </citation>
    <scope>IDENTIFICATION</scope>
</reference>
<accession>A0A1I7WMD5</accession>
<evidence type="ECO:0000313" key="2">
    <source>
        <dbReference type="WBParaSite" id="Hba_06310"/>
    </source>
</evidence>
<dbReference type="AlphaFoldDB" id="A0A1I7WMD5"/>
<evidence type="ECO:0000313" key="1">
    <source>
        <dbReference type="Proteomes" id="UP000095283"/>
    </source>
</evidence>
<proteinExistence type="predicted"/>
<keyword evidence="1" id="KW-1185">Reference proteome</keyword>
<name>A0A1I7WMD5_HETBA</name>
<dbReference type="WBParaSite" id="Hba_06310">
    <property type="protein sequence ID" value="Hba_06310"/>
    <property type="gene ID" value="Hba_06310"/>
</dbReference>
<protein>
    <submittedName>
        <fullName evidence="2">Transcriptional regulator</fullName>
    </submittedName>
</protein>
<organism evidence="1 2">
    <name type="scientific">Heterorhabditis bacteriophora</name>
    <name type="common">Entomopathogenic nematode worm</name>
    <dbReference type="NCBI Taxonomy" id="37862"/>
    <lineage>
        <taxon>Eukaryota</taxon>
        <taxon>Metazoa</taxon>
        <taxon>Ecdysozoa</taxon>
        <taxon>Nematoda</taxon>
        <taxon>Chromadorea</taxon>
        <taxon>Rhabditida</taxon>
        <taxon>Rhabditina</taxon>
        <taxon>Rhabditomorpha</taxon>
        <taxon>Strongyloidea</taxon>
        <taxon>Heterorhabditidae</taxon>
        <taxon>Heterorhabditis</taxon>
    </lineage>
</organism>